<dbReference type="AlphaFoldDB" id="A0A9W7LZS1"/>
<keyword evidence="3" id="KW-1185">Reference proteome</keyword>
<reference evidence="2" key="1">
    <citation type="submission" date="2023-05" db="EMBL/GenBank/DDBJ databases">
        <title>Genome and transcriptome analyses reveal genes involved in the formation of fine ridges on petal epidermal cells in Hibiscus trionum.</title>
        <authorList>
            <person name="Koshimizu S."/>
            <person name="Masuda S."/>
            <person name="Ishii T."/>
            <person name="Shirasu K."/>
            <person name="Hoshino A."/>
            <person name="Arita M."/>
        </authorList>
    </citation>
    <scope>NUCLEOTIDE SEQUENCE</scope>
    <source>
        <strain evidence="2">Hamamatsu line</strain>
    </source>
</reference>
<feature type="domain" description="Reverse transcriptase Ty1/copia-type" evidence="1">
    <location>
        <begin position="52"/>
        <end position="98"/>
    </location>
</feature>
<sequence>MVTRSKLGIFKSKVFLTKAVADVPEDIHQAMSSNVWKGAVMKELHALIQKGTWEVTTLPLNRIPIGCKWLFKVKQNSDGSIARYKARLVAKGFHTRLGLTIQRHLVLLLRP</sequence>
<dbReference type="Proteomes" id="UP001165190">
    <property type="component" value="Unassembled WGS sequence"/>
</dbReference>
<comment type="caution">
    <text evidence="2">The sequence shown here is derived from an EMBL/GenBank/DDBJ whole genome shotgun (WGS) entry which is preliminary data.</text>
</comment>
<dbReference type="OrthoDB" id="1000646at2759"/>
<protein>
    <recommendedName>
        <fullName evidence="1">Reverse transcriptase Ty1/copia-type domain-containing protein</fullName>
    </recommendedName>
</protein>
<gene>
    <name evidence="2" type="ORF">HRI_001756300</name>
</gene>
<organism evidence="2 3">
    <name type="scientific">Hibiscus trionum</name>
    <name type="common">Flower of an hour</name>
    <dbReference type="NCBI Taxonomy" id="183268"/>
    <lineage>
        <taxon>Eukaryota</taxon>
        <taxon>Viridiplantae</taxon>
        <taxon>Streptophyta</taxon>
        <taxon>Embryophyta</taxon>
        <taxon>Tracheophyta</taxon>
        <taxon>Spermatophyta</taxon>
        <taxon>Magnoliopsida</taxon>
        <taxon>eudicotyledons</taxon>
        <taxon>Gunneridae</taxon>
        <taxon>Pentapetalae</taxon>
        <taxon>rosids</taxon>
        <taxon>malvids</taxon>
        <taxon>Malvales</taxon>
        <taxon>Malvaceae</taxon>
        <taxon>Malvoideae</taxon>
        <taxon>Hibiscus</taxon>
    </lineage>
</organism>
<evidence type="ECO:0000313" key="3">
    <source>
        <dbReference type="Proteomes" id="UP001165190"/>
    </source>
</evidence>
<dbReference type="InterPro" id="IPR013103">
    <property type="entry name" value="RVT_2"/>
</dbReference>
<evidence type="ECO:0000313" key="2">
    <source>
        <dbReference type="EMBL" id="GMI80870.1"/>
    </source>
</evidence>
<evidence type="ECO:0000259" key="1">
    <source>
        <dbReference type="Pfam" id="PF07727"/>
    </source>
</evidence>
<dbReference type="EMBL" id="BSYR01000017">
    <property type="protein sequence ID" value="GMI80870.1"/>
    <property type="molecule type" value="Genomic_DNA"/>
</dbReference>
<proteinExistence type="predicted"/>
<name>A0A9W7LZS1_HIBTR</name>
<dbReference type="Pfam" id="PF07727">
    <property type="entry name" value="RVT_2"/>
    <property type="match status" value="1"/>
</dbReference>
<accession>A0A9W7LZS1</accession>